<evidence type="ECO:0000256" key="1">
    <source>
        <dbReference type="SAM" id="MobiDB-lite"/>
    </source>
</evidence>
<keyword evidence="2" id="KW-0472">Membrane</keyword>
<feature type="transmembrane region" description="Helical" evidence="2">
    <location>
        <begin position="51"/>
        <end position="71"/>
    </location>
</feature>
<comment type="caution">
    <text evidence="3">The sequence shown here is derived from an EMBL/GenBank/DDBJ whole genome shotgun (WGS) entry which is preliminary data.</text>
</comment>
<keyword evidence="2" id="KW-0812">Transmembrane</keyword>
<keyword evidence="2" id="KW-1133">Transmembrane helix</keyword>
<protein>
    <submittedName>
        <fullName evidence="3">Uncharacterized protein</fullName>
    </submittedName>
</protein>
<accession>A0ABP9TSJ2</accession>
<feature type="region of interest" description="Disordered" evidence="1">
    <location>
        <begin position="1"/>
        <end position="48"/>
    </location>
</feature>
<gene>
    <name evidence="3" type="ORF">GCM10025778_32110</name>
</gene>
<dbReference type="Pfam" id="PF20088">
    <property type="entry name" value="DUF6480"/>
    <property type="match status" value="1"/>
</dbReference>
<dbReference type="RefSeq" id="WP_210102610.1">
    <property type="nucleotide sequence ID" value="NZ_BAABLK010000086.1"/>
</dbReference>
<evidence type="ECO:0000313" key="3">
    <source>
        <dbReference type="EMBL" id="GAA5228672.1"/>
    </source>
</evidence>
<proteinExistence type="predicted"/>
<dbReference type="EMBL" id="BAABLK010000086">
    <property type="protein sequence ID" value="GAA5228672.1"/>
    <property type="molecule type" value="Genomic_DNA"/>
</dbReference>
<keyword evidence="4" id="KW-1185">Reference proteome</keyword>
<name>A0ABP9TSJ2_9MICC</name>
<dbReference type="Proteomes" id="UP001501257">
    <property type="component" value="Unassembled WGS sequence"/>
</dbReference>
<sequence length="77" mass="7902">MTSQNPDPEEENITGLEPGGGVPPGETPPGEGSVAGDQGHDEGTSHMNRPIPWLIGIGIVFVVIIALAVVGRAMALF</sequence>
<reference evidence="4" key="1">
    <citation type="journal article" date="2019" name="Int. J. Syst. Evol. Microbiol.">
        <title>The Global Catalogue of Microorganisms (GCM) 10K type strain sequencing project: providing services to taxonomists for standard genome sequencing and annotation.</title>
        <authorList>
            <consortium name="The Broad Institute Genomics Platform"/>
            <consortium name="The Broad Institute Genome Sequencing Center for Infectious Disease"/>
            <person name="Wu L."/>
            <person name="Ma J."/>
        </authorList>
    </citation>
    <scope>NUCLEOTIDE SEQUENCE [LARGE SCALE GENOMIC DNA]</scope>
    <source>
        <strain evidence="4">JCM 18952</strain>
    </source>
</reference>
<dbReference type="InterPro" id="IPR045512">
    <property type="entry name" value="DUF6480"/>
</dbReference>
<evidence type="ECO:0000256" key="2">
    <source>
        <dbReference type="SAM" id="Phobius"/>
    </source>
</evidence>
<evidence type="ECO:0000313" key="4">
    <source>
        <dbReference type="Proteomes" id="UP001501257"/>
    </source>
</evidence>
<organism evidence="3 4">
    <name type="scientific">Paeniglutamicibacter antarcticus</name>
    <dbReference type="NCBI Taxonomy" id="494023"/>
    <lineage>
        <taxon>Bacteria</taxon>
        <taxon>Bacillati</taxon>
        <taxon>Actinomycetota</taxon>
        <taxon>Actinomycetes</taxon>
        <taxon>Micrococcales</taxon>
        <taxon>Micrococcaceae</taxon>
        <taxon>Paeniglutamicibacter</taxon>
    </lineage>
</organism>